<name>A0A4R5AY95_9FLAO</name>
<comment type="caution">
    <text evidence="3">The sequence shown here is derived from an EMBL/GenBank/DDBJ whole genome shotgun (WGS) entry which is preliminary data.</text>
</comment>
<dbReference type="RefSeq" id="WP_131908936.1">
    <property type="nucleotide sequence ID" value="NZ_SMFM01000002.1"/>
</dbReference>
<dbReference type="EMBL" id="SMFM01000002">
    <property type="protein sequence ID" value="TDD77140.1"/>
    <property type="molecule type" value="Genomic_DNA"/>
</dbReference>
<proteinExistence type="predicted"/>
<evidence type="ECO:0000259" key="1">
    <source>
        <dbReference type="Pfam" id="PF05838"/>
    </source>
</evidence>
<dbReference type="Pfam" id="PF09374">
    <property type="entry name" value="PG_binding_3"/>
    <property type="match status" value="1"/>
</dbReference>
<sequence length="166" mass="18912">MEKFNKAFEIIIGIEGGLADHKNDRGGLTNYGISQKSFPDLDIRNLTIDAAKKIYYSNYWKTAQMNLDLIDEKNAIELFDIAVNMGVGTASRMFQNGLNLMNRNQKDFPDLKVDGLAGKDTIGAYNKVNKDILFKVLNGLQFSRYVSICEKDKTQEIFFNGWMHRV</sequence>
<dbReference type="Pfam" id="PF05838">
    <property type="entry name" value="Glyco_hydro_108"/>
    <property type="match status" value="1"/>
</dbReference>
<protein>
    <submittedName>
        <fullName evidence="3">Secretion activating protein</fullName>
    </submittedName>
</protein>
<dbReference type="Gene3D" id="1.20.141.10">
    <property type="entry name" value="Chitosanase, subunit A, domain 1"/>
    <property type="match status" value="1"/>
</dbReference>
<dbReference type="AlphaFoldDB" id="A0A4R5AY95"/>
<gene>
    <name evidence="3" type="ORF">E0F89_05950</name>
</gene>
<feature type="domain" description="Peptidoglycan binding" evidence="2">
    <location>
        <begin position="90"/>
        <end position="165"/>
    </location>
</feature>
<keyword evidence="4" id="KW-1185">Reference proteome</keyword>
<dbReference type="Proteomes" id="UP000295278">
    <property type="component" value="Unassembled WGS sequence"/>
</dbReference>
<dbReference type="InterPro" id="IPR008565">
    <property type="entry name" value="TtsA-like_GH18_dom"/>
</dbReference>
<feature type="domain" description="TtsA-like Glycoside hydrolase family 108" evidence="1">
    <location>
        <begin position="9"/>
        <end position="86"/>
    </location>
</feature>
<dbReference type="InterPro" id="IPR023346">
    <property type="entry name" value="Lysozyme-like_dom_sf"/>
</dbReference>
<evidence type="ECO:0000259" key="2">
    <source>
        <dbReference type="Pfam" id="PF09374"/>
    </source>
</evidence>
<evidence type="ECO:0000313" key="3">
    <source>
        <dbReference type="EMBL" id="TDD77140.1"/>
    </source>
</evidence>
<reference evidence="3 4" key="1">
    <citation type="submission" date="2019-03" db="EMBL/GenBank/DDBJ databases">
        <title>Flavobacterium AT-3-2 sp. nov., isolated from arctic soil.</title>
        <authorList>
            <person name="Chaudhary D.K."/>
        </authorList>
    </citation>
    <scope>NUCLEOTIDE SEQUENCE [LARGE SCALE GENOMIC DNA]</scope>
    <source>
        <strain evidence="3 4">AT-3-2</strain>
    </source>
</reference>
<evidence type="ECO:0000313" key="4">
    <source>
        <dbReference type="Proteomes" id="UP000295278"/>
    </source>
</evidence>
<dbReference type="InterPro" id="IPR018537">
    <property type="entry name" value="Peptidoglycan-bd_3"/>
</dbReference>
<organism evidence="3 4">
    <name type="scientific">Flavobacterium caseinilyticum</name>
    <dbReference type="NCBI Taxonomy" id="2541732"/>
    <lineage>
        <taxon>Bacteria</taxon>
        <taxon>Pseudomonadati</taxon>
        <taxon>Bacteroidota</taxon>
        <taxon>Flavobacteriia</taxon>
        <taxon>Flavobacteriales</taxon>
        <taxon>Flavobacteriaceae</taxon>
        <taxon>Flavobacterium</taxon>
    </lineage>
</organism>
<accession>A0A4R5AY95</accession>
<dbReference type="SUPFAM" id="SSF53955">
    <property type="entry name" value="Lysozyme-like"/>
    <property type="match status" value="1"/>
</dbReference>
<dbReference type="OrthoDB" id="1444841at2"/>
<dbReference type="CDD" id="cd13926">
    <property type="entry name" value="N-acetylmuramidase_GH108"/>
    <property type="match status" value="1"/>
</dbReference>